<protein>
    <submittedName>
        <fullName evidence="1">Uncharacterized protein</fullName>
    </submittedName>
</protein>
<sequence>MSKSADLEDIRQSLLDYAQAAISKGREAIEGELSINYRPIEEAEKALKLMKELG</sequence>
<organism evidence="1 2">
    <name type="scientific">Leuconostoc pseudomesenteroides</name>
    <dbReference type="NCBI Taxonomy" id="33968"/>
    <lineage>
        <taxon>Bacteria</taxon>
        <taxon>Bacillati</taxon>
        <taxon>Bacillota</taxon>
        <taxon>Bacilli</taxon>
        <taxon>Lactobacillales</taxon>
        <taxon>Lactobacillaceae</taxon>
        <taxon>Leuconostoc</taxon>
    </lineage>
</organism>
<dbReference type="RefSeq" id="WP_010276501.1">
    <property type="nucleotide sequence ID" value="NZ_CP065993.1"/>
</dbReference>
<comment type="caution">
    <text evidence="1">The sequence shown here is derived from an EMBL/GenBank/DDBJ whole genome shotgun (WGS) entry which is preliminary data.</text>
</comment>
<name>A0ABT6HCV6_LEUPS</name>
<gene>
    <name evidence="1" type="ORF">P1N92_04860</name>
</gene>
<reference evidence="1 2" key="1">
    <citation type="submission" date="2023-02" db="EMBL/GenBank/DDBJ databases">
        <title>Antimicrobial susceptibility testing and tentative epidemiological cut-off values for Lactobacillaceae family species intended for ingestion.</title>
        <authorList>
            <person name="Noehr-Meldgaard K."/>
            <person name="Struve C."/>
            <person name="Ingmer H."/>
            <person name="Koza A."/>
            <person name="Al-Nakeeb K."/>
            <person name="Agersoe Y."/>
        </authorList>
    </citation>
    <scope>NUCLEOTIDE SEQUENCE [LARGE SCALE GENOMIC DNA]</scope>
    <source>
        <strain evidence="1 2">DSM 20193</strain>
    </source>
</reference>
<keyword evidence="2" id="KW-1185">Reference proteome</keyword>
<evidence type="ECO:0000313" key="2">
    <source>
        <dbReference type="Proteomes" id="UP001529201"/>
    </source>
</evidence>
<evidence type="ECO:0000313" key="1">
    <source>
        <dbReference type="EMBL" id="MDG9733450.1"/>
    </source>
</evidence>
<dbReference type="Proteomes" id="UP001529201">
    <property type="component" value="Unassembled WGS sequence"/>
</dbReference>
<accession>A0ABT6HCV6</accession>
<dbReference type="GeneID" id="64345002"/>
<dbReference type="EMBL" id="JARGDN010000004">
    <property type="protein sequence ID" value="MDG9733450.1"/>
    <property type="molecule type" value="Genomic_DNA"/>
</dbReference>
<proteinExistence type="predicted"/>